<sequence length="1401" mass="161907">MRLVDNDDFKSNTSSTKVFDYPPRLLRYDILAAKETRKQGGNLIVASPYFVCNDQDLCPFHPVTNFIDNSYTNDSFVFSKNNEQLNSQMQPALQPEAQLQVASPQTFLLNTPTKITFNSPLMPIPLLQIDFESNVQNNDACNDVCPCNYLVSNLSSEPEPICNFYPGEFVENCQSPCCSSKSFSVKSKNDKESIPLSLYKVLERRKCSSKIEKRKTCDKFKVLKSDDSDNQENNVIKKLSSVLKNESNSKRRRSKSSRRSSSRSRKRSLSNRRSSLLNTNDSKTIHNFVENELKSLDNENNNKDDLPKSVKRGELVDLLTKLFRALKRESDESSKGVHLVKKRSRSKSKSREKSTEELMMEKQKEEHEEALNLLKSLLQKKKLTKTQGTGLDTAKNDLGKQVLLKYTNAIKKCEDDRNTIKEVDEIIKKCKLSRLGKSEDSFKCNQSKEQIQLEKYQAEQEKIIQNQKVKAIKQKFLQREKNQSSANNNKILDDESWLSYSDEPIIVDEIIQDQPNDVASNNSILGEKMLQKDLNLQKFPGRKKILFLNNEHRQQILQILQTPQQNQDKRDYRQKQFSPEHHTARQQSSSLQQRSSKQRKLRETSLLKSNSPQNVTSEQTLADEHTLGEICSLQTLQNQAHQQHQRFLQVAGVRMEEQILKRQNSKLKLPRKETGHYEQEPCLQENQPMLQQFEEQKLSPARQITLRQQIPELKQLHDQRLPYAQQQQLFHNQQHIPQKQQLHYDQQILRQQHQLHQQEIPQQQQLHQQEIPQQQQLHQQEIPQQQQLHEQEQQLKQKQVVCRSQATSTRELNGTPQIICEQFSGSFAEGQELSHNHIKSCKMLSPSFNTLSNNLSASETNANKLPTDFSCDCQVNNEHLVQSENFHASSKNYQNEKEDAHVRVPACVGCHRFQKISNLPGSSIRSNPQNYAQSFIGHQNIQQHSLLKIHKEHNKLKGSLTERSTQHLTSNRITISIQTASQFCENKHCASGQTTFNNTIEAAQRRSPLKEIKSSNIPQNATNQVDKKIEELNCNTKKVENRIKGNNLGTPSLSVQQILQQSSQTDLNRDMKQMSVLNQTTNNQSSTSEFFSGDEFHEEHVISTWVVSSREVLLGKEHTVYNNRTSNNKFIKLYNYRKNEDILHSVESDQSHKSKSNVLIDQAVEDVRRDHGGTKETFKTFVNCRPKMNFESHNTSFVREPLLEITSRQANATKMDNASMQTDFANNHQRASLNHYPQQHHKKQQHKHLQSLKQIAPIQDLKFKRLTNNLFDRFSPRKIIMQDDERSDVSRTFSETICQSPPQEIIKKTATNKFTLKRIECMEHVLELPSKFNVVKSDNSICPSKMLFNSQQVLTSRTEPILMNQAEVVEDNEGDNTTRSAFEKHVKIFEIEDKTGLKLFQ</sequence>
<evidence type="ECO:0000256" key="1">
    <source>
        <dbReference type="SAM" id="MobiDB-lite"/>
    </source>
</evidence>
<feature type="compositionally biased region" description="Basic residues" evidence="1">
    <location>
        <begin position="338"/>
        <end position="348"/>
    </location>
</feature>
<feature type="compositionally biased region" description="Polar residues" evidence="1">
    <location>
        <begin position="606"/>
        <end position="619"/>
    </location>
</feature>
<dbReference type="EMBL" id="AMQM01000288">
    <property type="status" value="NOT_ANNOTATED_CDS"/>
    <property type="molecule type" value="Genomic_DNA"/>
</dbReference>
<evidence type="ECO:0000313" key="3">
    <source>
        <dbReference type="EnsemblMetazoa" id="HelroP159629"/>
    </source>
</evidence>
<reference evidence="3" key="3">
    <citation type="submission" date="2015-06" db="UniProtKB">
        <authorList>
            <consortium name="EnsemblMetazoa"/>
        </authorList>
    </citation>
    <scope>IDENTIFICATION</scope>
</reference>
<dbReference type="Proteomes" id="UP000015101">
    <property type="component" value="Unassembled WGS sequence"/>
</dbReference>
<dbReference type="CTD" id="20198395"/>
<dbReference type="PANTHER" id="PTHR23107">
    <property type="entry name" value="SYNOVIAL SARCOMA ASSOCIATED SS18 PROTEIN"/>
    <property type="match status" value="1"/>
</dbReference>
<dbReference type="GO" id="GO:0003713">
    <property type="term" value="F:transcription coactivator activity"/>
    <property type="evidence" value="ECO:0000318"/>
    <property type="project" value="GO_Central"/>
</dbReference>
<evidence type="ECO:0000313" key="2">
    <source>
        <dbReference type="EMBL" id="ESO13034.1"/>
    </source>
</evidence>
<accession>T1EP95</accession>
<feature type="region of interest" description="Disordered" evidence="1">
    <location>
        <begin position="753"/>
        <end position="790"/>
    </location>
</feature>
<reference evidence="2 4" key="2">
    <citation type="journal article" date="2013" name="Nature">
        <title>Insights into bilaterian evolution from three spiralian genomes.</title>
        <authorList>
            <person name="Simakov O."/>
            <person name="Marletaz F."/>
            <person name="Cho S.J."/>
            <person name="Edsinger-Gonzales E."/>
            <person name="Havlak P."/>
            <person name="Hellsten U."/>
            <person name="Kuo D.H."/>
            <person name="Larsson T."/>
            <person name="Lv J."/>
            <person name="Arendt D."/>
            <person name="Savage R."/>
            <person name="Osoegawa K."/>
            <person name="de Jong P."/>
            <person name="Grimwood J."/>
            <person name="Chapman J.A."/>
            <person name="Shapiro H."/>
            <person name="Aerts A."/>
            <person name="Otillar R.P."/>
            <person name="Terry A.Y."/>
            <person name="Boore J.L."/>
            <person name="Grigoriev I.V."/>
            <person name="Lindberg D.R."/>
            <person name="Seaver E.C."/>
            <person name="Weisblat D.A."/>
            <person name="Putnam N.H."/>
            <person name="Rokhsar D.S."/>
        </authorList>
    </citation>
    <scope>NUCLEOTIDE SEQUENCE</scope>
</reference>
<dbReference type="EMBL" id="KB095811">
    <property type="protein sequence ID" value="ESO13034.1"/>
    <property type="molecule type" value="Genomic_DNA"/>
</dbReference>
<evidence type="ECO:0000313" key="4">
    <source>
        <dbReference type="Proteomes" id="UP000015101"/>
    </source>
</evidence>
<feature type="compositionally biased region" description="Low complexity" evidence="1">
    <location>
        <begin position="585"/>
        <end position="595"/>
    </location>
</feature>
<feature type="compositionally biased region" description="Basic and acidic residues" evidence="1">
    <location>
        <begin position="349"/>
        <end position="364"/>
    </location>
</feature>
<dbReference type="GO" id="GO:0005634">
    <property type="term" value="C:nucleus"/>
    <property type="evidence" value="ECO:0000318"/>
    <property type="project" value="GO_Central"/>
</dbReference>
<dbReference type="STRING" id="6412.T1EP95"/>
<dbReference type="KEGG" id="hro:HELRODRAFT_159629"/>
<feature type="compositionally biased region" description="Basic residues" evidence="1">
    <location>
        <begin position="250"/>
        <end position="270"/>
    </location>
</feature>
<feature type="region of interest" description="Disordered" evidence="1">
    <location>
        <begin position="240"/>
        <end position="283"/>
    </location>
</feature>
<dbReference type="PANTHER" id="PTHR23107:SF34">
    <property type="entry name" value="HTH LA-TYPE RNA-BINDING DOMAIN-CONTAINING PROTEIN"/>
    <property type="match status" value="1"/>
</dbReference>
<feature type="region of interest" description="Disordered" evidence="1">
    <location>
        <begin position="332"/>
        <end position="364"/>
    </location>
</feature>
<dbReference type="EnsemblMetazoa" id="HelroT159629">
    <property type="protein sequence ID" value="HelroP159629"/>
    <property type="gene ID" value="HelroG159629"/>
</dbReference>
<feature type="compositionally biased region" description="Low complexity" evidence="1">
    <location>
        <begin position="753"/>
        <end position="788"/>
    </location>
</feature>
<gene>
    <name evidence="3" type="primary">20198395</name>
    <name evidence="2" type="ORF">HELRODRAFT_159629</name>
</gene>
<dbReference type="GeneID" id="20198395"/>
<feature type="region of interest" description="Disordered" evidence="1">
    <location>
        <begin position="560"/>
        <end position="619"/>
    </location>
</feature>
<dbReference type="GO" id="GO:0045944">
    <property type="term" value="P:positive regulation of transcription by RNA polymerase II"/>
    <property type="evidence" value="ECO:0000318"/>
    <property type="project" value="GO_Central"/>
</dbReference>
<dbReference type="RefSeq" id="XP_009009754.1">
    <property type="nucleotide sequence ID" value="XM_009011506.1"/>
</dbReference>
<organism evidence="3 4">
    <name type="scientific">Helobdella robusta</name>
    <name type="common">Californian leech</name>
    <dbReference type="NCBI Taxonomy" id="6412"/>
    <lineage>
        <taxon>Eukaryota</taxon>
        <taxon>Metazoa</taxon>
        <taxon>Spiralia</taxon>
        <taxon>Lophotrochozoa</taxon>
        <taxon>Annelida</taxon>
        <taxon>Clitellata</taxon>
        <taxon>Hirudinea</taxon>
        <taxon>Rhynchobdellida</taxon>
        <taxon>Glossiphoniidae</taxon>
        <taxon>Helobdella</taxon>
    </lineage>
</organism>
<proteinExistence type="predicted"/>
<protein>
    <submittedName>
        <fullName evidence="2 3">Uncharacterized protein</fullName>
    </submittedName>
</protein>
<dbReference type="InParanoid" id="T1EP95"/>
<name>T1EP95_HELRO</name>
<feature type="compositionally biased region" description="Basic and acidic residues" evidence="1">
    <location>
        <begin position="567"/>
        <end position="583"/>
    </location>
</feature>
<reference evidence="4" key="1">
    <citation type="submission" date="2012-12" db="EMBL/GenBank/DDBJ databases">
        <authorList>
            <person name="Hellsten U."/>
            <person name="Grimwood J."/>
            <person name="Chapman J.A."/>
            <person name="Shapiro H."/>
            <person name="Aerts A."/>
            <person name="Otillar R.P."/>
            <person name="Terry A.Y."/>
            <person name="Boore J.L."/>
            <person name="Simakov O."/>
            <person name="Marletaz F."/>
            <person name="Cho S.-J."/>
            <person name="Edsinger-Gonzales E."/>
            <person name="Havlak P."/>
            <person name="Kuo D.-H."/>
            <person name="Larsson T."/>
            <person name="Lv J."/>
            <person name="Arendt D."/>
            <person name="Savage R."/>
            <person name="Osoegawa K."/>
            <person name="de Jong P."/>
            <person name="Lindberg D.R."/>
            <person name="Seaver E.C."/>
            <person name="Weisblat D.A."/>
            <person name="Putnam N.H."/>
            <person name="Grigoriev I.V."/>
            <person name="Rokhsar D.S."/>
        </authorList>
    </citation>
    <scope>NUCLEOTIDE SEQUENCE</scope>
</reference>
<dbReference type="HOGENOM" id="CLU_254305_0_0_1"/>
<keyword evidence="4" id="KW-1185">Reference proteome</keyword>